<comment type="cofactor">
    <cofactor evidence="1">
        <name>[4Fe-4S] cluster</name>
        <dbReference type="ChEBI" id="CHEBI:49883"/>
    </cofactor>
</comment>
<keyword evidence="12" id="KW-0472">Membrane</keyword>
<comment type="cofactor">
    <cofactor evidence="13">
        <name>[2Fe-2S] cluster</name>
        <dbReference type="ChEBI" id="CHEBI:190135"/>
    </cofactor>
</comment>
<dbReference type="PANTHER" id="PTHR24960">
    <property type="entry name" value="PHOTOSYSTEM I IRON-SULFUR CENTER-RELATED"/>
    <property type="match status" value="1"/>
</dbReference>
<dbReference type="PROSITE" id="PS00641">
    <property type="entry name" value="COMPLEX1_75K_1"/>
    <property type="match status" value="1"/>
</dbReference>
<keyword evidence="6" id="KW-0479">Metal-binding</keyword>
<dbReference type="InterPro" id="IPR050157">
    <property type="entry name" value="PSI_iron-sulfur_center"/>
</dbReference>
<accession>A0A0F9CQQ0</accession>
<keyword evidence="11" id="KW-0520">NAD</keyword>
<comment type="similarity">
    <text evidence="3">Belongs to the complex I 75 kDa subunit family.</text>
</comment>
<dbReference type="Pfam" id="PF13510">
    <property type="entry name" value="Fer2_4"/>
    <property type="match status" value="1"/>
</dbReference>
<dbReference type="FunFam" id="3.30.70.20:FF:000035">
    <property type="entry name" value="Iron hydrogenase 1"/>
    <property type="match status" value="1"/>
</dbReference>
<dbReference type="GO" id="GO:0051537">
    <property type="term" value="F:2 iron, 2 sulfur cluster binding"/>
    <property type="evidence" value="ECO:0007669"/>
    <property type="project" value="UniProtKB-KW"/>
</dbReference>
<evidence type="ECO:0000256" key="2">
    <source>
        <dbReference type="ARBA" id="ARBA00004370"/>
    </source>
</evidence>
<dbReference type="PROSITE" id="PS51379">
    <property type="entry name" value="4FE4S_FER_2"/>
    <property type="match status" value="2"/>
</dbReference>
<feature type="domain" description="4Fe-4S ferredoxin-type" evidence="15">
    <location>
        <begin position="137"/>
        <end position="170"/>
    </location>
</feature>
<dbReference type="PANTHER" id="PTHR24960:SF84">
    <property type="entry name" value="HYDROGENASE SUBUNIT"/>
    <property type="match status" value="1"/>
</dbReference>
<dbReference type="GO" id="GO:0008137">
    <property type="term" value="F:NADH dehydrogenase (ubiquinone) activity"/>
    <property type="evidence" value="ECO:0007669"/>
    <property type="project" value="InterPro"/>
</dbReference>
<organism evidence="17">
    <name type="scientific">marine sediment metagenome</name>
    <dbReference type="NCBI Taxonomy" id="412755"/>
    <lineage>
        <taxon>unclassified sequences</taxon>
        <taxon>metagenomes</taxon>
        <taxon>ecological metagenomes</taxon>
    </lineage>
</organism>
<evidence type="ECO:0000256" key="9">
    <source>
        <dbReference type="ARBA" id="ARBA00023004"/>
    </source>
</evidence>
<reference evidence="17" key="1">
    <citation type="journal article" date="2015" name="Nature">
        <title>Complex archaea that bridge the gap between prokaryotes and eukaryotes.</title>
        <authorList>
            <person name="Spang A."/>
            <person name="Saw J.H."/>
            <person name="Jorgensen S.L."/>
            <person name="Zaremba-Niedzwiedzka K."/>
            <person name="Martijn J."/>
            <person name="Lind A.E."/>
            <person name="van Eijk R."/>
            <person name="Schleper C."/>
            <person name="Guy L."/>
            <person name="Ettema T.J."/>
        </authorList>
    </citation>
    <scope>NUCLEOTIDE SEQUENCE</scope>
</reference>
<dbReference type="InterPro" id="IPR036010">
    <property type="entry name" value="2Fe-2S_ferredoxin-like_sf"/>
</dbReference>
<dbReference type="EMBL" id="LAZR01045419">
    <property type="protein sequence ID" value="KKK98911.1"/>
    <property type="molecule type" value="Genomic_DNA"/>
</dbReference>
<evidence type="ECO:0000256" key="1">
    <source>
        <dbReference type="ARBA" id="ARBA00001966"/>
    </source>
</evidence>
<feature type="domain" description="4Fe-4S ferredoxin-type" evidence="15">
    <location>
        <begin position="175"/>
        <end position="205"/>
    </location>
</feature>
<feature type="domain" description="2Fe-2S ferredoxin-type" evidence="14">
    <location>
        <begin position="1"/>
        <end position="77"/>
    </location>
</feature>
<dbReference type="GO" id="GO:0042773">
    <property type="term" value="P:ATP synthesis coupled electron transport"/>
    <property type="evidence" value="ECO:0007669"/>
    <property type="project" value="InterPro"/>
</dbReference>
<evidence type="ECO:0000256" key="11">
    <source>
        <dbReference type="ARBA" id="ARBA00023027"/>
    </source>
</evidence>
<keyword evidence="4" id="KW-0004">4Fe-4S</keyword>
<dbReference type="InterPro" id="IPR001041">
    <property type="entry name" value="2Fe-2S_ferredoxin-type"/>
</dbReference>
<evidence type="ECO:0000259" key="15">
    <source>
        <dbReference type="PROSITE" id="PS51379"/>
    </source>
</evidence>
<comment type="subcellular location">
    <subcellularLocation>
        <location evidence="2">Membrane</location>
    </subcellularLocation>
</comment>
<dbReference type="GO" id="GO:0051539">
    <property type="term" value="F:4 iron, 4 sulfur cluster binding"/>
    <property type="evidence" value="ECO:0007669"/>
    <property type="project" value="UniProtKB-KW"/>
</dbReference>
<evidence type="ECO:0000256" key="10">
    <source>
        <dbReference type="ARBA" id="ARBA00023014"/>
    </source>
</evidence>
<sequence>MKIKINDKNIEAREGETILSAARREKIYIPTLCYMEKLLPIGSCRLCVVEVEGFDNPVAACKTPVTAEMKVSTDTPKLRDMRKEILGFMLMTHPLECDDCELKGVCTLELLAKEYGVTAPPAAISGNRPRTAEFSTPAIIYKPYRCVACGRCVSACQEVVGRGVLALRGEGINAAMEVVNEDRCISCGECLSVCPVAALADAGMEEIYKLDRS</sequence>
<keyword evidence="5" id="KW-0001">2Fe-2S</keyword>
<evidence type="ECO:0000259" key="16">
    <source>
        <dbReference type="PROSITE" id="PS51839"/>
    </source>
</evidence>
<keyword evidence="10" id="KW-0411">Iron-sulfur</keyword>
<dbReference type="Gene3D" id="3.10.20.740">
    <property type="match status" value="1"/>
</dbReference>
<evidence type="ECO:0000256" key="8">
    <source>
        <dbReference type="ARBA" id="ARBA00022967"/>
    </source>
</evidence>
<evidence type="ECO:0000259" key="14">
    <source>
        <dbReference type="PROSITE" id="PS51085"/>
    </source>
</evidence>
<dbReference type="Pfam" id="PF12838">
    <property type="entry name" value="Fer4_7"/>
    <property type="match status" value="1"/>
</dbReference>
<evidence type="ECO:0000256" key="5">
    <source>
        <dbReference type="ARBA" id="ARBA00022714"/>
    </source>
</evidence>
<evidence type="ECO:0000256" key="12">
    <source>
        <dbReference type="ARBA" id="ARBA00023136"/>
    </source>
</evidence>
<name>A0A0F9CQQ0_9ZZZZ</name>
<dbReference type="InterPro" id="IPR017896">
    <property type="entry name" value="4Fe4S_Fe-S-bd"/>
</dbReference>
<dbReference type="InterPro" id="IPR000283">
    <property type="entry name" value="NADH_UbQ_OxRdtase_75kDa_su_CS"/>
</dbReference>
<dbReference type="PROSITE" id="PS51085">
    <property type="entry name" value="2FE2S_FER_2"/>
    <property type="match status" value="1"/>
</dbReference>
<evidence type="ECO:0000256" key="6">
    <source>
        <dbReference type="ARBA" id="ARBA00022723"/>
    </source>
</evidence>
<dbReference type="GO" id="GO:0016491">
    <property type="term" value="F:oxidoreductase activity"/>
    <property type="evidence" value="ECO:0007669"/>
    <property type="project" value="InterPro"/>
</dbReference>
<evidence type="ECO:0000256" key="7">
    <source>
        <dbReference type="ARBA" id="ARBA00022737"/>
    </source>
</evidence>
<dbReference type="GO" id="GO:0016020">
    <property type="term" value="C:membrane"/>
    <property type="evidence" value="ECO:0007669"/>
    <property type="project" value="UniProtKB-SubCell"/>
</dbReference>
<keyword evidence="7" id="KW-0677">Repeat</keyword>
<dbReference type="FunFam" id="3.10.20.740:FF:000004">
    <property type="entry name" value="NADH-quinone oxidoreductase"/>
    <property type="match status" value="1"/>
</dbReference>
<comment type="caution">
    <text evidence="17">The sequence shown here is derived from an EMBL/GenBank/DDBJ whole genome shotgun (WGS) entry which is preliminary data.</text>
</comment>
<dbReference type="InterPro" id="IPR017900">
    <property type="entry name" value="4Fe4S_Fe_S_CS"/>
</dbReference>
<dbReference type="InterPro" id="IPR019574">
    <property type="entry name" value="NADH_UbQ_OxRdtase_Gsu_4Fe4S-bd"/>
</dbReference>
<evidence type="ECO:0000313" key="17">
    <source>
        <dbReference type="EMBL" id="KKK98911.1"/>
    </source>
</evidence>
<dbReference type="PROSITE" id="PS00198">
    <property type="entry name" value="4FE4S_FER_1"/>
    <property type="match status" value="1"/>
</dbReference>
<gene>
    <name evidence="17" type="ORF">LCGC14_2638010</name>
</gene>
<keyword evidence="8" id="KW-1278">Translocase</keyword>
<evidence type="ECO:0000256" key="3">
    <source>
        <dbReference type="ARBA" id="ARBA00005404"/>
    </source>
</evidence>
<evidence type="ECO:0000256" key="13">
    <source>
        <dbReference type="ARBA" id="ARBA00034078"/>
    </source>
</evidence>
<feature type="domain" description="4Fe-4S His(Cys)3-ligated-type" evidence="16">
    <location>
        <begin position="77"/>
        <end position="116"/>
    </location>
</feature>
<dbReference type="AlphaFoldDB" id="A0A0F9CQQ0"/>
<dbReference type="SUPFAM" id="SSF54862">
    <property type="entry name" value="4Fe-4S ferredoxins"/>
    <property type="match status" value="1"/>
</dbReference>
<feature type="non-terminal residue" evidence="17">
    <location>
        <position position="213"/>
    </location>
</feature>
<protein>
    <submittedName>
        <fullName evidence="17">Uncharacterized protein</fullName>
    </submittedName>
</protein>
<evidence type="ECO:0000256" key="4">
    <source>
        <dbReference type="ARBA" id="ARBA00022485"/>
    </source>
</evidence>
<dbReference type="Gene3D" id="3.30.70.20">
    <property type="match status" value="1"/>
</dbReference>
<dbReference type="Pfam" id="PF10588">
    <property type="entry name" value="NADH-G_4Fe-4S_3"/>
    <property type="match status" value="1"/>
</dbReference>
<dbReference type="SUPFAM" id="SSF54292">
    <property type="entry name" value="2Fe-2S ferredoxin-like"/>
    <property type="match status" value="1"/>
</dbReference>
<dbReference type="PROSITE" id="PS51839">
    <property type="entry name" value="4FE4S_HC3"/>
    <property type="match status" value="1"/>
</dbReference>
<dbReference type="GO" id="GO:0046872">
    <property type="term" value="F:metal ion binding"/>
    <property type="evidence" value="ECO:0007669"/>
    <property type="project" value="UniProtKB-KW"/>
</dbReference>
<proteinExistence type="inferred from homology"/>
<keyword evidence="9" id="KW-0408">Iron</keyword>
<dbReference type="CDD" id="cd00207">
    <property type="entry name" value="fer2"/>
    <property type="match status" value="1"/>
</dbReference>